<dbReference type="Proteomes" id="UP000494106">
    <property type="component" value="Unassembled WGS sequence"/>
</dbReference>
<dbReference type="OrthoDB" id="415822at2759"/>
<protein>
    <submittedName>
        <fullName evidence="1">Uncharacterized protein</fullName>
    </submittedName>
</protein>
<organism evidence="1 2">
    <name type="scientific">Arctia plantaginis</name>
    <name type="common">Wood tiger moth</name>
    <name type="synonym">Phalaena plantaginis</name>
    <dbReference type="NCBI Taxonomy" id="874455"/>
    <lineage>
        <taxon>Eukaryota</taxon>
        <taxon>Metazoa</taxon>
        <taxon>Ecdysozoa</taxon>
        <taxon>Arthropoda</taxon>
        <taxon>Hexapoda</taxon>
        <taxon>Insecta</taxon>
        <taxon>Pterygota</taxon>
        <taxon>Neoptera</taxon>
        <taxon>Endopterygota</taxon>
        <taxon>Lepidoptera</taxon>
        <taxon>Glossata</taxon>
        <taxon>Ditrysia</taxon>
        <taxon>Noctuoidea</taxon>
        <taxon>Erebidae</taxon>
        <taxon>Arctiinae</taxon>
        <taxon>Arctia</taxon>
    </lineage>
</organism>
<reference evidence="1 2" key="1">
    <citation type="submission" date="2020-04" db="EMBL/GenBank/DDBJ databases">
        <authorList>
            <person name="Wallbank WR R."/>
            <person name="Pardo Diaz C."/>
            <person name="Kozak K."/>
            <person name="Martin S."/>
            <person name="Jiggins C."/>
            <person name="Moest M."/>
            <person name="Warren A I."/>
            <person name="Byers J.R.P. K."/>
            <person name="Montejo-Kovacevich G."/>
            <person name="Yen C E."/>
        </authorList>
    </citation>
    <scope>NUCLEOTIDE SEQUENCE [LARGE SCALE GENOMIC DNA]</scope>
</reference>
<proteinExistence type="predicted"/>
<evidence type="ECO:0000313" key="1">
    <source>
        <dbReference type="EMBL" id="CAB3253260.1"/>
    </source>
</evidence>
<keyword evidence="2" id="KW-1185">Reference proteome</keyword>
<sequence length="122" mass="13902">MALYEAPIWAKRLSASSRCRAKHNQAQRVAAIRIVRGYRTISSEAATVLARFPLFDILADMDASVYDQTRAIRWGESGEDPDALEMRRNAHRQTLVQWRVRLEQPQNARQRTVGAVLPNLEA</sequence>
<accession>A0A8S1AX07</accession>
<name>A0A8S1AX07_ARCPL</name>
<comment type="caution">
    <text evidence="1">The sequence shown here is derived from an EMBL/GenBank/DDBJ whole genome shotgun (WGS) entry which is preliminary data.</text>
</comment>
<dbReference type="AlphaFoldDB" id="A0A8S1AX07"/>
<dbReference type="EMBL" id="CADEBC010000561">
    <property type="protein sequence ID" value="CAB3253260.1"/>
    <property type="molecule type" value="Genomic_DNA"/>
</dbReference>
<evidence type="ECO:0000313" key="2">
    <source>
        <dbReference type="Proteomes" id="UP000494106"/>
    </source>
</evidence>
<gene>
    <name evidence="1" type="ORF">APLA_LOCUS13985</name>
</gene>